<evidence type="ECO:0000256" key="2">
    <source>
        <dbReference type="SAM" id="SignalP"/>
    </source>
</evidence>
<sequence length="474" mass="51520" precursor="true">MHTPVTAVTAALAAALSFTLPAHAAKDADLAEIRAQVKQMKEAYEQRITALESRLAEAEKTAVKAETTAAKVEAGAIQSAAAAAPMPAATTSASAFNPAIYAVLQGVYANLSQDPNKYVINGFVPSGDIAPAKRGFSIAESELGFSANVDDKIYANLILALSPDNSVEVEEAYGVLTALPGGLRPKFGRFLSSIGYLNDQHQHGWDFYDAPLPYQAFFGGQFRSDGLQMKWVAPTDTYLELGAEVGDGASFPGTERNRNGVGNYALYAHAGGDIGANHSWRAGLSYLGLKPQDREYVQVDTSGVDSQLAFSGRSQLAIADFVWKYAPNGNAQSTNFKLQGEYFWRKESGDLTYDRDGALGLTNDSSYSSRQSGWYLQGVYQFLPEWRVGVRYDQLEPGSPDYGSNATYLDSSGFNPKRYAAMVDYTTSEFGRFRLQVQQSKLLPDLTDNQVFLQYVLTLGAHCSQILRKLKGIT</sequence>
<accession>C7RND6</accession>
<evidence type="ECO:0008006" key="4">
    <source>
        <dbReference type="Google" id="ProtNLM"/>
    </source>
</evidence>
<dbReference type="KEGG" id="app:CAP2UW1_4080"/>
<feature type="signal peptide" evidence="2">
    <location>
        <begin position="1"/>
        <end position="24"/>
    </location>
</feature>
<dbReference type="AlphaFoldDB" id="C7RND6"/>
<dbReference type="eggNOG" id="COG3746">
    <property type="taxonomic scope" value="Bacteria"/>
</dbReference>
<reference evidence="3" key="2">
    <citation type="submission" date="2009-09" db="EMBL/GenBank/DDBJ databases">
        <title>Complete sequence of chromosome of Candidatus Accumulibacter phosphatis clade IIA str. UW-1.</title>
        <authorList>
            <consortium name="US DOE Joint Genome Institute"/>
            <person name="Martin H.G."/>
            <person name="Ivanova N."/>
            <person name="Kunin V."/>
            <person name="Warnecke F."/>
            <person name="Barry K."/>
            <person name="He S."/>
            <person name="Salamov A."/>
            <person name="Szeto E."/>
            <person name="Dalin E."/>
            <person name="Pangilinan J.L."/>
            <person name="Lapidus A."/>
            <person name="Lowry S."/>
            <person name="Kyrpides N.C."/>
            <person name="McMahon K.D."/>
            <person name="Hugenholtz P."/>
        </authorList>
    </citation>
    <scope>NUCLEOTIDE SEQUENCE [LARGE SCALE GENOMIC DNA]</scope>
    <source>
        <strain evidence="3">UW-1</strain>
    </source>
</reference>
<name>C7RND6_ACCRE</name>
<evidence type="ECO:0000256" key="1">
    <source>
        <dbReference type="SAM" id="Coils"/>
    </source>
</evidence>
<reference evidence="3" key="1">
    <citation type="submission" date="2009-08" db="EMBL/GenBank/DDBJ databases">
        <authorList>
            <consortium name="US DOE Joint Genome Institute"/>
            <person name="Lucas S."/>
            <person name="Copeland A."/>
            <person name="Lapidus A."/>
            <person name="Glavina del Rio T."/>
            <person name="Dalin E."/>
            <person name="Tice H."/>
            <person name="Bruce D."/>
            <person name="Barry K."/>
            <person name="Pitluck S."/>
            <person name="Lowry S."/>
            <person name="Larimer F."/>
            <person name="Land M."/>
            <person name="Hauser L."/>
            <person name="Kyrpides N."/>
            <person name="Ivanova N."/>
            <person name="McMahon K.D."/>
            <person name="Hugenholtz P."/>
        </authorList>
    </citation>
    <scope>NUCLEOTIDE SEQUENCE</scope>
    <source>
        <strain evidence="3">UW-1</strain>
    </source>
</reference>
<evidence type="ECO:0000313" key="3">
    <source>
        <dbReference type="EMBL" id="ACV37322.1"/>
    </source>
</evidence>
<dbReference type="EMBL" id="CP001715">
    <property type="protein sequence ID" value="ACV37322.1"/>
    <property type="molecule type" value="Genomic_DNA"/>
</dbReference>
<dbReference type="STRING" id="522306.CAP2UW1_4080"/>
<organism evidence="3">
    <name type="scientific">Accumulibacter regalis</name>
    <dbReference type="NCBI Taxonomy" id="522306"/>
    <lineage>
        <taxon>Bacteria</taxon>
        <taxon>Pseudomonadati</taxon>
        <taxon>Pseudomonadota</taxon>
        <taxon>Betaproteobacteria</taxon>
        <taxon>Candidatus Accumulibacter</taxon>
    </lineage>
</organism>
<gene>
    <name evidence="3" type="ordered locus">CAP2UW1_4080</name>
</gene>
<proteinExistence type="predicted"/>
<protein>
    <recommendedName>
        <fullName evidence="4">Porin</fullName>
    </recommendedName>
</protein>
<keyword evidence="2" id="KW-0732">Signal</keyword>
<dbReference type="OrthoDB" id="9788733at2"/>
<keyword evidence="1" id="KW-0175">Coiled coil</keyword>
<dbReference type="HOGENOM" id="CLU_038901_0_0_4"/>
<dbReference type="SUPFAM" id="SSF56935">
    <property type="entry name" value="Porins"/>
    <property type="match status" value="1"/>
</dbReference>
<feature type="chain" id="PRO_5002981651" description="Porin" evidence="2">
    <location>
        <begin position="25"/>
        <end position="474"/>
    </location>
</feature>
<feature type="coiled-coil region" evidence="1">
    <location>
        <begin position="34"/>
        <end position="68"/>
    </location>
</feature>